<evidence type="ECO:0000313" key="10">
    <source>
        <dbReference type="Proteomes" id="UP000812844"/>
    </source>
</evidence>
<evidence type="ECO:0000259" key="8">
    <source>
        <dbReference type="PROSITE" id="PS50929"/>
    </source>
</evidence>
<feature type="transmembrane region" description="Helical" evidence="6">
    <location>
        <begin position="217"/>
        <end position="234"/>
    </location>
</feature>
<keyword evidence="9" id="KW-0547">Nucleotide-binding</keyword>
<feature type="region of interest" description="Disordered" evidence="5">
    <location>
        <begin position="1"/>
        <end position="33"/>
    </location>
</feature>
<dbReference type="Pfam" id="PF00005">
    <property type="entry name" value="ABC_tran"/>
    <property type="match status" value="1"/>
</dbReference>
<dbReference type="PROSITE" id="PS00211">
    <property type="entry name" value="ABC_TRANSPORTER_1"/>
    <property type="match status" value="1"/>
</dbReference>
<name>A0ABS6W6W9_9BIFI</name>
<feature type="transmembrane region" description="Helical" evidence="6">
    <location>
        <begin position="61"/>
        <end position="86"/>
    </location>
</feature>
<dbReference type="PROSITE" id="PS50929">
    <property type="entry name" value="ABC_TM1F"/>
    <property type="match status" value="1"/>
</dbReference>
<dbReference type="InterPro" id="IPR003593">
    <property type="entry name" value="AAA+_ATPase"/>
</dbReference>
<dbReference type="InterPro" id="IPR011527">
    <property type="entry name" value="ABC1_TM_dom"/>
</dbReference>
<keyword evidence="2 6" id="KW-0812">Transmembrane</keyword>
<dbReference type="SMART" id="SM00382">
    <property type="entry name" value="AAA"/>
    <property type="match status" value="1"/>
</dbReference>
<accession>A0ABS6W6W9</accession>
<dbReference type="PANTHER" id="PTHR43394">
    <property type="entry name" value="ATP-DEPENDENT PERMEASE MDL1, MITOCHONDRIAL"/>
    <property type="match status" value="1"/>
</dbReference>
<reference evidence="9 10" key="1">
    <citation type="submission" date="2021-05" db="EMBL/GenBank/DDBJ databases">
        <title>Phylogenetic classification of ten novel species belonging to the genus Bifidobacterium comprising B. colchicus sp. nov., B. abeli sp. nov., B. bicoloris sp. nov., B. guerezis sp. nov., B. rosaliae sp. nov., B. santillanensis sp. nov., B. argentati sp. nov., B. amazzoni sp. nov., B. pluviali sp. nov., and B. pinnaculum sp. nov.</title>
        <authorList>
            <person name="Lugli G.A."/>
            <person name="Ruiz Garcia L."/>
            <person name="Margolles A."/>
            <person name="Ventura M."/>
        </authorList>
    </citation>
    <scope>NUCLEOTIDE SEQUENCE [LARGE SCALE GENOMIC DNA]</scope>
    <source>
        <strain evidence="9 10">6T3</strain>
    </source>
</reference>
<evidence type="ECO:0000256" key="1">
    <source>
        <dbReference type="ARBA" id="ARBA00004141"/>
    </source>
</evidence>
<sequence>MKQTTEQDETRPANPDGSATDTPNDPVVQSDLAADEEELEVPRDLKATIRRLWDSAREQHWRLYVVAAALVFYVILTLAGPIYTAYLIDLLWDKIQAAWNGGEQFAITWTDGGIQIMGLLLLYTVQWAFYSTQTFVMASFAERLNLKLRNQVGVKLTKLPLKYYDAHQPGRIISRVTNDLDKTSEVLQTGLLRLLTAVGNVIGAFVMMFVINPWLTLIFLVFAASTTFVTKFVAHKTLVLAAERQRSVGILTGHVEEAYSGRTIIRAFNQEDASSRRIHEAAQDLADASRRADFMTNAINPAIRLIVRISQVIIAVLGGFFMLTGSLTIGTFQAFFQYINQASEPLTEMSFMINSLQSALASVERVFDILDEEEIEPEPAEPEHVDEPIHGRVDFEHVRFGYDPDRLLMKDVSFTAESGHRTAIVGATGAGKTTLINLLMRFYEIDGGHIRLDGVDTHRMDRADLRRHFGMVLQDAWLFDGTIAENIAYGRPDATREEIVAAAKMARVDYFVRTLPDGYDTRLSNDAENISQGQRQLLTIARVILCDPKILILDEATSSVDTHTEKEIGKAMDTLMHGRTSFVIAHRLSTIVDADLILVMDHGTIIEQGTHSELLAADGAYAKLYNSQFA</sequence>
<feature type="domain" description="ABC transporter" evidence="7">
    <location>
        <begin position="393"/>
        <end position="627"/>
    </location>
</feature>
<feature type="transmembrane region" description="Helical" evidence="6">
    <location>
        <begin position="312"/>
        <end position="336"/>
    </location>
</feature>
<evidence type="ECO:0000256" key="3">
    <source>
        <dbReference type="ARBA" id="ARBA00022989"/>
    </source>
</evidence>
<feature type="transmembrane region" description="Helical" evidence="6">
    <location>
        <begin position="191"/>
        <end position="211"/>
    </location>
</feature>
<comment type="caution">
    <text evidence="9">The sequence shown here is derived from an EMBL/GenBank/DDBJ whole genome shotgun (WGS) entry which is preliminary data.</text>
</comment>
<keyword evidence="10" id="KW-1185">Reference proteome</keyword>
<evidence type="ECO:0000256" key="6">
    <source>
        <dbReference type="SAM" id="Phobius"/>
    </source>
</evidence>
<dbReference type="InterPro" id="IPR003439">
    <property type="entry name" value="ABC_transporter-like_ATP-bd"/>
</dbReference>
<keyword evidence="4 6" id="KW-0472">Membrane</keyword>
<dbReference type="InterPro" id="IPR039421">
    <property type="entry name" value="Type_1_exporter"/>
</dbReference>
<evidence type="ECO:0000256" key="4">
    <source>
        <dbReference type="ARBA" id="ARBA00023136"/>
    </source>
</evidence>
<keyword evidence="3 6" id="KW-1133">Transmembrane helix</keyword>
<dbReference type="PANTHER" id="PTHR43394:SF7">
    <property type="entry name" value="ABC TRANSPORTER B FAMILY MEMBER 28"/>
    <property type="match status" value="1"/>
</dbReference>
<dbReference type="Pfam" id="PF00664">
    <property type="entry name" value="ABC_membrane"/>
    <property type="match status" value="1"/>
</dbReference>
<proteinExistence type="predicted"/>
<dbReference type="InterPro" id="IPR017871">
    <property type="entry name" value="ABC_transporter-like_CS"/>
</dbReference>
<organism evidence="9 10">
    <name type="scientific">Bifidobacterium phasiani</name>
    <dbReference type="NCBI Taxonomy" id="2834431"/>
    <lineage>
        <taxon>Bacteria</taxon>
        <taxon>Bacillati</taxon>
        <taxon>Actinomycetota</taxon>
        <taxon>Actinomycetes</taxon>
        <taxon>Bifidobacteriales</taxon>
        <taxon>Bifidobacteriaceae</taxon>
        <taxon>Bifidobacterium</taxon>
    </lineage>
</organism>
<dbReference type="GO" id="GO:0005524">
    <property type="term" value="F:ATP binding"/>
    <property type="evidence" value="ECO:0007669"/>
    <property type="project" value="UniProtKB-KW"/>
</dbReference>
<dbReference type="PROSITE" id="PS50893">
    <property type="entry name" value="ABC_TRANSPORTER_2"/>
    <property type="match status" value="1"/>
</dbReference>
<protein>
    <submittedName>
        <fullName evidence="9">ABC transporter ATP-binding protein</fullName>
    </submittedName>
</protein>
<dbReference type="EMBL" id="JAHBBD010000003">
    <property type="protein sequence ID" value="MBW3082238.1"/>
    <property type="molecule type" value="Genomic_DNA"/>
</dbReference>
<evidence type="ECO:0000256" key="5">
    <source>
        <dbReference type="SAM" id="MobiDB-lite"/>
    </source>
</evidence>
<evidence type="ECO:0000256" key="2">
    <source>
        <dbReference type="ARBA" id="ARBA00022692"/>
    </source>
</evidence>
<dbReference type="RefSeq" id="WP_219080154.1">
    <property type="nucleotide sequence ID" value="NZ_JAHBBD010000003.1"/>
</dbReference>
<keyword evidence="9" id="KW-0067">ATP-binding</keyword>
<feature type="domain" description="ABC transmembrane type-1" evidence="8">
    <location>
        <begin position="65"/>
        <end position="358"/>
    </location>
</feature>
<dbReference type="Proteomes" id="UP000812844">
    <property type="component" value="Unassembled WGS sequence"/>
</dbReference>
<feature type="transmembrane region" description="Helical" evidence="6">
    <location>
        <begin position="106"/>
        <end position="130"/>
    </location>
</feature>
<dbReference type="CDD" id="cd03254">
    <property type="entry name" value="ABCC_Glucan_exporter_like"/>
    <property type="match status" value="1"/>
</dbReference>
<gene>
    <name evidence="9" type="ORF">KIH73_02395</name>
</gene>
<evidence type="ECO:0000313" key="9">
    <source>
        <dbReference type="EMBL" id="MBW3082238.1"/>
    </source>
</evidence>
<evidence type="ECO:0000259" key="7">
    <source>
        <dbReference type="PROSITE" id="PS50893"/>
    </source>
</evidence>
<dbReference type="CDD" id="cd18547">
    <property type="entry name" value="ABC_6TM_Tm288_like"/>
    <property type="match status" value="1"/>
</dbReference>
<comment type="subcellular location">
    <subcellularLocation>
        <location evidence="1">Membrane</location>
        <topology evidence="1">Multi-pass membrane protein</topology>
    </subcellularLocation>
</comment>